<dbReference type="SUPFAM" id="SSF51126">
    <property type="entry name" value="Pectin lyase-like"/>
    <property type="match status" value="1"/>
</dbReference>
<dbReference type="PROSITE" id="PS51257">
    <property type="entry name" value="PROKAR_LIPOPROTEIN"/>
    <property type="match status" value="1"/>
</dbReference>
<dbReference type="RefSeq" id="WP_338398082.1">
    <property type="nucleotide sequence ID" value="NZ_AP025293.1"/>
</dbReference>
<accession>A0ABN6LD79</accession>
<reference evidence="1 2" key="1">
    <citation type="submission" date="2021-12" db="EMBL/GenBank/DDBJ databases">
        <title>Genome sequencing of bacteria with rrn-lacking chromosome and rrn-plasmid.</title>
        <authorList>
            <person name="Anda M."/>
            <person name="Iwasaki W."/>
        </authorList>
    </citation>
    <scope>NUCLEOTIDE SEQUENCE [LARGE SCALE GENOMIC DNA]</scope>
    <source>
        <strain evidence="1 2">NBRC 101262</strain>
        <plasmid evidence="1 2">pPP1</plasmid>
    </source>
</reference>
<proteinExistence type="predicted"/>
<dbReference type="Proteomes" id="UP001354989">
    <property type="component" value="Plasmid pPP1"/>
</dbReference>
<evidence type="ECO:0000313" key="2">
    <source>
        <dbReference type="Proteomes" id="UP001354989"/>
    </source>
</evidence>
<dbReference type="Gene3D" id="2.160.20.10">
    <property type="entry name" value="Single-stranded right-handed beta-helix, Pectin lyase-like"/>
    <property type="match status" value="1"/>
</dbReference>
<geneLocation type="plasmid" evidence="1 2">
    <name>pPP1</name>
</geneLocation>
<dbReference type="InterPro" id="IPR011050">
    <property type="entry name" value="Pectin_lyase_fold/virulence"/>
</dbReference>
<organism evidence="1 2">
    <name type="scientific">Persicobacter psychrovividus</name>
    <dbReference type="NCBI Taxonomy" id="387638"/>
    <lineage>
        <taxon>Bacteria</taxon>
        <taxon>Pseudomonadati</taxon>
        <taxon>Bacteroidota</taxon>
        <taxon>Cytophagia</taxon>
        <taxon>Cytophagales</taxon>
        <taxon>Persicobacteraceae</taxon>
        <taxon>Persicobacter</taxon>
    </lineage>
</organism>
<dbReference type="InterPro" id="IPR012334">
    <property type="entry name" value="Pectin_lyas_fold"/>
</dbReference>
<sequence length="467" mass="51838">MVKNFFSCLFVCTLLISCSNYTEKSDSDHNIYVSPLGAGDQSGADAKNAIALTDQQVFSTLWQDLQAGDTLFLGAGIYEIPEGIILNSGGTATAPKVLMGEAHGGKNMVIFKGPWQWTDQQRTSAIKVAKGVSNWVIAQLNIKHFYYGVETTGQHENIQMNHLLVDHMNDGILLLGGATTQAPLAGTKNVQITDCQFTHYSKRGIRIKGGNNKVVIRDCDADQGGEAYWYEGNFPMSYQVSDNRQSEKIIDRDIQFINVSGGNNFHKTKSKALKGYWNADGFTAERHARDIQYINCVAYNNTDGGWDDKSPNPVLKNCKAINNKRSYRFWAFEAAKLYNCLSIYPTLFGGVGDSYAVWAGKEARLELYNCTLFNSQHEEIGAEGGTVVLKDCIIANDRSDRPLTVERFGGKVIMDESNVTFSNGTEGEDPKFNDPALQKWYELTDQFNSKTFKGAKGYHFPNKKAST</sequence>
<keyword evidence="2" id="KW-1185">Reference proteome</keyword>
<protein>
    <recommendedName>
        <fullName evidence="3">Right handed beta helix domain-containing protein</fullName>
    </recommendedName>
</protein>
<dbReference type="EMBL" id="AP025293">
    <property type="protein sequence ID" value="BDD00819.1"/>
    <property type="molecule type" value="Genomic_DNA"/>
</dbReference>
<gene>
    <name evidence="1" type="ORF">PEPS_30990</name>
</gene>
<name>A0ABN6LD79_9BACT</name>
<evidence type="ECO:0000313" key="1">
    <source>
        <dbReference type="EMBL" id="BDD00819.1"/>
    </source>
</evidence>
<evidence type="ECO:0008006" key="3">
    <source>
        <dbReference type="Google" id="ProtNLM"/>
    </source>
</evidence>
<keyword evidence="1" id="KW-0614">Plasmid</keyword>